<gene>
    <name evidence="1" type="ORF">CCMP2556_LOCUS1486</name>
</gene>
<evidence type="ECO:0000313" key="1">
    <source>
        <dbReference type="EMBL" id="CAK8988995.1"/>
    </source>
</evidence>
<reference evidence="1 2" key="1">
    <citation type="submission" date="2024-02" db="EMBL/GenBank/DDBJ databases">
        <authorList>
            <person name="Chen Y."/>
            <person name="Shah S."/>
            <person name="Dougan E. K."/>
            <person name="Thang M."/>
            <person name="Chan C."/>
        </authorList>
    </citation>
    <scope>NUCLEOTIDE SEQUENCE [LARGE SCALE GENOMIC DNA]</scope>
</reference>
<accession>A0ABP0HFX0</accession>
<sequence length="349" mass="39201">MPTCAVPTEADLDMVVLRLLSVNCPKARLPAFVFIVILTFFNSNMPMVTTPFRVVELFAGDGKLGKTAHYAHMSTAQLDICMGRNSWRRTRKAFDLLTPEGIASTDCMWLAVWTLMNADPGHFMCWIALVCSSFSAVNVHTSRRTPTTPWGDVSKAYVRAGNALASISILLATLRSALGGCFAIEQPRSSRLVTYPRWERFLHLFDARLWWVAWWARHYGALTPKRHICWSNTSQIGRLDRGKLSKAMRESCIVKTTKKVNKNGKITFSGNKFLKQTQPDPIAFGLRVVRCLPHFLRCVAAPPQPKVEMEVPQLFALTDVADTWPEAGLLDACMYLRGSKHLLENLLSN</sequence>
<organism evidence="1 2">
    <name type="scientific">Durusdinium trenchii</name>
    <dbReference type="NCBI Taxonomy" id="1381693"/>
    <lineage>
        <taxon>Eukaryota</taxon>
        <taxon>Sar</taxon>
        <taxon>Alveolata</taxon>
        <taxon>Dinophyceae</taxon>
        <taxon>Suessiales</taxon>
        <taxon>Symbiodiniaceae</taxon>
        <taxon>Durusdinium</taxon>
    </lineage>
</organism>
<protein>
    <submittedName>
        <fullName evidence="1">Uncharacterized protein</fullName>
    </submittedName>
</protein>
<dbReference type="Proteomes" id="UP001642484">
    <property type="component" value="Unassembled WGS sequence"/>
</dbReference>
<evidence type="ECO:0000313" key="2">
    <source>
        <dbReference type="Proteomes" id="UP001642484"/>
    </source>
</evidence>
<dbReference type="EMBL" id="CAXAMN010000492">
    <property type="protein sequence ID" value="CAK8988995.1"/>
    <property type="molecule type" value="Genomic_DNA"/>
</dbReference>
<keyword evidence="2" id="KW-1185">Reference proteome</keyword>
<comment type="caution">
    <text evidence="1">The sequence shown here is derived from an EMBL/GenBank/DDBJ whole genome shotgun (WGS) entry which is preliminary data.</text>
</comment>
<proteinExistence type="predicted"/>
<name>A0ABP0HFX0_9DINO</name>